<dbReference type="STRING" id="1703345.A3860_36705"/>
<dbReference type="GO" id="GO:0016989">
    <property type="term" value="F:sigma factor antagonist activity"/>
    <property type="evidence" value="ECO:0007669"/>
    <property type="project" value="TreeGrafter"/>
</dbReference>
<keyword evidence="2" id="KW-1133">Transmembrane helix</keyword>
<dbReference type="RefSeq" id="WP_081154423.1">
    <property type="nucleotide sequence ID" value="NZ_LVYD01000075.1"/>
</dbReference>
<evidence type="ECO:0000259" key="4">
    <source>
        <dbReference type="Pfam" id="PF16344"/>
    </source>
</evidence>
<proteinExistence type="predicted"/>
<reference evidence="5 6" key="1">
    <citation type="submission" date="2016-03" db="EMBL/GenBank/DDBJ databases">
        <title>Niastella vici sp. nov., isolated from farmland soil.</title>
        <authorList>
            <person name="Chen L."/>
            <person name="Wang D."/>
            <person name="Yang S."/>
            <person name="Wang G."/>
        </authorList>
    </citation>
    <scope>NUCLEOTIDE SEQUENCE [LARGE SCALE GENOMIC DNA]</scope>
    <source>
        <strain evidence="5 6">DJ57</strain>
    </source>
</reference>
<dbReference type="InterPro" id="IPR032508">
    <property type="entry name" value="FecR_C"/>
</dbReference>
<evidence type="ECO:0008006" key="7">
    <source>
        <dbReference type="Google" id="ProtNLM"/>
    </source>
</evidence>
<protein>
    <recommendedName>
        <fullName evidence="7">FecR protein domain-containing protein</fullName>
    </recommendedName>
</protein>
<keyword evidence="2" id="KW-0812">Transmembrane</keyword>
<dbReference type="InterPro" id="IPR012373">
    <property type="entry name" value="Ferrdict_sens_TM"/>
</dbReference>
<dbReference type="Pfam" id="PF04773">
    <property type="entry name" value="FecR"/>
    <property type="match status" value="1"/>
</dbReference>
<dbReference type="OrthoDB" id="645173at2"/>
<accession>A0A1V9FMQ7</accession>
<dbReference type="PIRSF" id="PIRSF018266">
    <property type="entry name" value="FecR"/>
    <property type="match status" value="1"/>
</dbReference>
<feature type="compositionally biased region" description="Polar residues" evidence="1">
    <location>
        <begin position="263"/>
        <end position="279"/>
    </location>
</feature>
<evidence type="ECO:0000256" key="1">
    <source>
        <dbReference type="SAM" id="MobiDB-lite"/>
    </source>
</evidence>
<dbReference type="Pfam" id="PF16344">
    <property type="entry name" value="FecR_C"/>
    <property type="match status" value="1"/>
</dbReference>
<gene>
    <name evidence="5" type="ORF">A3860_36705</name>
</gene>
<feature type="domain" description="Protein FecR C-terminal" evidence="4">
    <location>
        <begin position="281"/>
        <end position="348"/>
    </location>
</feature>
<feature type="domain" description="FecR protein" evidence="3">
    <location>
        <begin position="126"/>
        <end position="217"/>
    </location>
</feature>
<dbReference type="Gene3D" id="2.60.120.1440">
    <property type="match status" value="1"/>
</dbReference>
<evidence type="ECO:0000313" key="6">
    <source>
        <dbReference type="Proteomes" id="UP000192796"/>
    </source>
</evidence>
<evidence type="ECO:0000259" key="3">
    <source>
        <dbReference type="Pfam" id="PF04773"/>
    </source>
</evidence>
<dbReference type="Proteomes" id="UP000192796">
    <property type="component" value="Unassembled WGS sequence"/>
</dbReference>
<comment type="caution">
    <text evidence="5">The sequence shown here is derived from an EMBL/GenBank/DDBJ whole genome shotgun (WGS) entry which is preliminary data.</text>
</comment>
<dbReference type="Gene3D" id="3.55.50.30">
    <property type="match status" value="1"/>
</dbReference>
<evidence type="ECO:0000256" key="2">
    <source>
        <dbReference type="SAM" id="Phobius"/>
    </source>
</evidence>
<name>A0A1V9FMQ7_9BACT</name>
<feature type="region of interest" description="Disordered" evidence="1">
    <location>
        <begin position="258"/>
        <end position="281"/>
    </location>
</feature>
<keyword evidence="6" id="KW-1185">Reference proteome</keyword>
<feature type="transmembrane region" description="Helical" evidence="2">
    <location>
        <begin position="81"/>
        <end position="104"/>
    </location>
</feature>
<dbReference type="InterPro" id="IPR006860">
    <property type="entry name" value="FecR"/>
</dbReference>
<dbReference type="EMBL" id="LVYD01000075">
    <property type="protein sequence ID" value="OQP59622.1"/>
    <property type="molecule type" value="Genomic_DNA"/>
</dbReference>
<sequence>MSQSNFDRLLQKYVAGECTDEEEKLVLEWYESMIRNSDLHLSDADKSLIEERLWHTIQMNVQVETTAAQPAIIKPITARTWIRIAAVAAAVTVVATAIILLRYAPRHTHPLAIVEIQPGYDSAVNETNGEKSVQLADSTLITLQPGATVYYPPVFTGATREVHLHGSAFFKVYHNPDKHFKVHLNDGLTTEVLGTSFQIKQHKTDRNIEVAVVTGSVLVYQQQGQEVNADTKTGVVLTRNKKVTYNAASNQLITGIVDDPQPLSKTKAPSGSGNRQTGEPFNFEEAPLGNVLQMLSDAYGILITVENEELAGRHFTGNLSTYSLFTQLEYICKSTQTIYEINGSQIIIKETRTGDNP</sequence>
<organism evidence="5 6">
    <name type="scientific">Niastella vici</name>
    <dbReference type="NCBI Taxonomy" id="1703345"/>
    <lineage>
        <taxon>Bacteria</taxon>
        <taxon>Pseudomonadati</taxon>
        <taxon>Bacteroidota</taxon>
        <taxon>Chitinophagia</taxon>
        <taxon>Chitinophagales</taxon>
        <taxon>Chitinophagaceae</taxon>
        <taxon>Niastella</taxon>
    </lineage>
</organism>
<evidence type="ECO:0000313" key="5">
    <source>
        <dbReference type="EMBL" id="OQP59622.1"/>
    </source>
</evidence>
<keyword evidence="2" id="KW-0472">Membrane</keyword>
<dbReference type="AlphaFoldDB" id="A0A1V9FMQ7"/>
<dbReference type="PANTHER" id="PTHR30273">
    <property type="entry name" value="PERIPLASMIC SIGNAL SENSOR AND SIGMA FACTOR ACTIVATOR FECR-RELATED"/>
    <property type="match status" value="1"/>
</dbReference>
<dbReference type="PANTHER" id="PTHR30273:SF2">
    <property type="entry name" value="PROTEIN FECR"/>
    <property type="match status" value="1"/>
</dbReference>